<evidence type="ECO:0000259" key="4">
    <source>
        <dbReference type="PROSITE" id="PS50118"/>
    </source>
</evidence>
<dbReference type="PANTHER" id="PTHR48112">
    <property type="entry name" value="HIGH MOBILITY GROUP PROTEIN DSP1"/>
    <property type="match status" value="1"/>
</dbReference>
<dbReference type="PANTHER" id="PTHR48112:SF15">
    <property type="entry name" value="HMG BOX DOMAIN-CONTAINING PROTEIN"/>
    <property type="match status" value="1"/>
</dbReference>
<feature type="DNA-binding region" description="HMG box" evidence="2">
    <location>
        <begin position="17"/>
        <end position="117"/>
    </location>
</feature>
<keyword evidence="1 2" id="KW-0238">DNA-binding</keyword>
<keyword evidence="2" id="KW-0539">Nucleus</keyword>
<dbReference type="GO" id="GO:0003677">
    <property type="term" value="F:DNA binding"/>
    <property type="evidence" value="ECO:0007669"/>
    <property type="project" value="UniProtKB-UniRule"/>
</dbReference>
<feature type="domain" description="HMG box" evidence="4">
    <location>
        <begin position="17"/>
        <end position="117"/>
    </location>
</feature>
<organism evidence="5">
    <name type="scientific">Ditylum brightwellii</name>
    <dbReference type="NCBI Taxonomy" id="49249"/>
    <lineage>
        <taxon>Eukaryota</taxon>
        <taxon>Sar</taxon>
        <taxon>Stramenopiles</taxon>
        <taxon>Ochrophyta</taxon>
        <taxon>Bacillariophyta</taxon>
        <taxon>Mediophyceae</taxon>
        <taxon>Lithodesmiophycidae</taxon>
        <taxon>Lithodesmiales</taxon>
        <taxon>Lithodesmiaceae</taxon>
        <taxon>Ditylum</taxon>
    </lineage>
</organism>
<dbReference type="Gene3D" id="1.10.30.10">
    <property type="entry name" value="High mobility group box domain"/>
    <property type="match status" value="1"/>
</dbReference>
<evidence type="ECO:0000256" key="1">
    <source>
        <dbReference type="ARBA" id="ARBA00023125"/>
    </source>
</evidence>
<feature type="region of interest" description="Disordered" evidence="3">
    <location>
        <begin position="41"/>
        <end position="64"/>
    </location>
</feature>
<dbReference type="InterPro" id="IPR036910">
    <property type="entry name" value="HMG_box_dom_sf"/>
</dbReference>
<gene>
    <name evidence="5" type="ORF">DBRI00130_LOCUS1393</name>
</gene>
<accession>A0A7S4QFE3</accession>
<dbReference type="SMART" id="SM00398">
    <property type="entry name" value="HMG"/>
    <property type="match status" value="1"/>
</dbReference>
<evidence type="ECO:0000256" key="2">
    <source>
        <dbReference type="PROSITE-ProRule" id="PRU00267"/>
    </source>
</evidence>
<dbReference type="InterPro" id="IPR009071">
    <property type="entry name" value="HMG_box_dom"/>
</dbReference>
<proteinExistence type="predicted"/>
<sequence>MAKTDGQTDRNGCPPKPKRFLTAYNFFFMYERAAFLEAQLGRSTSDEKKSASAADTKPWTKQIKRKHVRSHGQIGFKELSQRIVSKWKGISREEKAIYERLAKDDLERYRKEMAEYQKNY</sequence>
<dbReference type="PROSITE" id="PS50118">
    <property type="entry name" value="HMG_BOX_2"/>
    <property type="match status" value="1"/>
</dbReference>
<name>A0A7S4QFE3_9STRA</name>
<dbReference type="EMBL" id="HBNS01001737">
    <property type="protein sequence ID" value="CAE4580661.1"/>
    <property type="molecule type" value="Transcribed_RNA"/>
</dbReference>
<protein>
    <recommendedName>
        <fullName evidence="4">HMG box domain-containing protein</fullName>
    </recommendedName>
</protein>
<dbReference type="Pfam" id="PF00505">
    <property type="entry name" value="HMG_box"/>
    <property type="match status" value="1"/>
</dbReference>
<evidence type="ECO:0000313" key="5">
    <source>
        <dbReference type="EMBL" id="CAE4580661.1"/>
    </source>
</evidence>
<dbReference type="InterPro" id="IPR050342">
    <property type="entry name" value="HMGB"/>
</dbReference>
<dbReference type="AlphaFoldDB" id="A0A7S4QFE3"/>
<reference evidence="5" key="1">
    <citation type="submission" date="2021-01" db="EMBL/GenBank/DDBJ databases">
        <authorList>
            <person name="Corre E."/>
            <person name="Pelletier E."/>
            <person name="Niang G."/>
            <person name="Scheremetjew M."/>
            <person name="Finn R."/>
            <person name="Kale V."/>
            <person name="Holt S."/>
            <person name="Cochrane G."/>
            <person name="Meng A."/>
            <person name="Brown T."/>
            <person name="Cohen L."/>
        </authorList>
    </citation>
    <scope>NUCLEOTIDE SEQUENCE</scope>
    <source>
        <strain evidence="5">GSO104</strain>
    </source>
</reference>
<dbReference type="GO" id="GO:0005634">
    <property type="term" value="C:nucleus"/>
    <property type="evidence" value="ECO:0007669"/>
    <property type="project" value="UniProtKB-UniRule"/>
</dbReference>
<dbReference type="SUPFAM" id="SSF47095">
    <property type="entry name" value="HMG-box"/>
    <property type="match status" value="1"/>
</dbReference>
<evidence type="ECO:0000256" key="3">
    <source>
        <dbReference type="SAM" id="MobiDB-lite"/>
    </source>
</evidence>